<evidence type="ECO:0000256" key="2">
    <source>
        <dbReference type="ARBA" id="ARBA00004479"/>
    </source>
</evidence>
<keyword evidence="9 21" id="KW-0732">Signal</keyword>
<dbReference type="InterPro" id="IPR011009">
    <property type="entry name" value="Kinase-like_dom_sf"/>
</dbReference>
<comment type="subcellular location">
    <subcellularLocation>
        <location evidence="1">Cell membrane</location>
        <topology evidence="1">Single-pass membrane protein</topology>
    </subcellularLocation>
    <subcellularLocation>
        <location evidence="2">Membrane</location>
        <topology evidence="2">Single-pass type I membrane protein</topology>
    </subcellularLocation>
</comment>
<keyword evidence="8" id="KW-0812">Transmembrane</keyword>
<reference evidence="23" key="2">
    <citation type="submission" date="2017-06" db="EMBL/GenBank/DDBJ databases">
        <title>WGS assembly of Brachypodium distachyon.</title>
        <authorList>
            <consortium name="The International Brachypodium Initiative"/>
            <person name="Lucas S."/>
            <person name="Harmon-Smith M."/>
            <person name="Lail K."/>
            <person name="Tice H."/>
            <person name="Grimwood J."/>
            <person name="Bruce D."/>
            <person name="Barry K."/>
            <person name="Shu S."/>
            <person name="Lindquist E."/>
            <person name="Wang M."/>
            <person name="Pitluck S."/>
            <person name="Vogel J.P."/>
            <person name="Garvin D.F."/>
            <person name="Mockler T.C."/>
            <person name="Schmutz J."/>
            <person name="Rokhsar D."/>
            <person name="Bevan M.W."/>
        </authorList>
    </citation>
    <scope>NUCLEOTIDE SEQUENCE</scope>
    <source>
        <strain evidence="23">Bd21</strain>
    </source>
</reference>
<reference evidence="24" key="3">
    <citation type="submission" date="2018-08" db="UniProtKB">
        <authorList>
            <consortium name="EnsemblPlants"/>
        </authorList>
    </citation>
    <scope>IDENTIFICATION</scope>
    <source>
        <strain evidence="24">cv. Bd21</strain>
    </source>
</reference>
<keyword evidence="5" id="KW-0597">Phosphoprotein</keyword>
<sequence>MGAWRLPCGWRLLFSMCFIGLLAEVVHGAGADALHPRLFPAEARTLRRIAAKIGVAHWNFSVNPCDSESMKCDCSFYNNTTCHVTGIFLKEMNFTSQLPPDFADLPCLLQLDLSRSLFHGAVPDKWAQMRLQGLRISDLRGSGSAFPDLSAMQSMKTLVLRNCSISGSIPSYFGDMKNLKHLDLSFNKLTGKIPDSFAKMGSVDYIYLTGNSLTGNIPEWLLRRNNIADISFNNFTMGSSGPTQCLQGGINLVESYSPEMISLNNINPCLKKNFPCAASNGQYRSSLHINCGDKEAIVNGVKYETDTVPKGASVLYVNPGSNWAFSSTGNFMDNNINDDSYIATSTSKLTIPSSQLYARARLSPLSLTYYGLCMHNGSYTVKLHFAEIVFTNDSTYCSLGKRKFNVFIQGKMVLEDFDIEQSAAGSGKPIMKTFTTYVTNHTLEIHFYWAGRGTTGIPYRGFYGPLISAISVVPNLGALDLQIGSFTLRQIKAATRNFDPANKIGEGGFGSVYKGLLSDGTIIAVKQLSSKSKQGNREFVNEIGMISALQHPNLVRLYGCCTEGNQLLLVYEYMEHNCLARALFVEQYRLRLDWPTRHKICLGIARGIAYLHEESAIRIVHRDIKASNILLDKDLDAKISDFGLAKLNEDGHTHISTKVAGTMLVSYMRGELSWSW</sequence>
<evidence type="ECO:0000256" key="3">
    <source>
        <dbReference type="ARBA" id="ARBA00012513"/>
    </source>
</evidence>
<keyword evidence="10" id="KW-0677">Repeat</keyword>
<feature type="chain" id="PRO_5043158551" description="non-specific serine/threonine protein kinase" evidence="21">
    <location>
        <begin position="29"/>
        <end position="676"/>
    </location>
</feature>
<evidence type="ECO:0000256" key="16">
    <source>
        <dbReference type="ARBA" id="ARBA00023170"/>
    </source>
</evidence>
<evidence type="ECO:0000313" key="24">
    <source>
        <dbReference type="EnsemblPlants" id="PNT64423"/>
    </source>
</evidence>
<feature type="signal peptide" evidence="21">
    <location>
        <begin position="1"/>
        <end position="28"/>
    </location>
</feature>
<accession>A0A2K2CQZ6</accession>
<dbReference type="SUPFAM" id="SSF52058">
    <property type="entry name" value="L domain-like"/>
    <property type="match status" value="1"/>
</dbReference>
<keyword evidence="11 20" id="KW-0547">Nucleotide-binding</keyword>
<evidence type="ECO:0000256" key="12">
    <source>
        <dbReference type="ARBA" id="ARBA00022777"/>
    </source>
</evidence>
<dbReference type="FunFam" id="3.30.200.20:FF:000217">
    <property type="entry name" value="probable LRR receptor-like serine/threonine-protein kinase At1g53430"/>
    <property type="match status" value="1"/>
</dbReference>
<keyword evidence="4" id="KW-0723">Serine/threonine-protein kinase</keyword>
<dbReference type="ExpressionAtlas" id="A0A2K2CQZ6">
    <property type="expression patterns" value="baseline and differential"/>
</dbReference>
<dbReference type="InterPro" id="IPR000719">
    <property type="entry name" value="Prot_kinase_dom"/>
</dbReference>
<keyword evidence="25" id="KW-1185">Reference proteome</keyword>
<dbReference type="GO" id="GO:0005524">
    <property type="term" value="F:ATP binding"/>
    <property type="evidence" value="ECO:0007669"/>
    <property type="project" value="UniProtKB-UniRule"/>
</dbReference>
<dbReference type="EMBL" id="CM000883">
    <property type="protein sequence ID" value="PNT64423.1"/>
    <property type="molecule type" value="Genomic_DNA"/>
</dbReference>
<comment type="catalytic activity">
    <reaction evidence="19">
        <text>L-seryl-[protein] + ATP = O-phospho-L-seryl-[protein] + ADP + H(+)</text>
        <dbReference type="Rhea" id="RHEA:17989"/>
        <dbReference type="Rhea" id="RHEA-COMP:9863"/>
        <dbReference type="Rhea" id="RHEA-COMP:11604"/>
        <dbReference type="ChEBI" id="CHEBI:15378"/>
        <dbReference type="ChEBI" id="CHEBI:29999"/>
        <dbReference type="ChEBI" id="CHEBI:30616"/>
        <dbReference type="ChEBI" id="CHEBI:83421"/>
        <dbReference type="ChEBI" id="CHEBI:456216"/>
        <dbReference type="EC" id="2.7.11.1"/>
    </reaction>
</comment>
<reference evidence="23 24" key="1">
    <citation type="journal article" date="2010" name="Nature">
        <title>Genome sequencing and analysis of the model grass Brachypodium distachyon.</title>
        <authorList>
            <consortium name="International Brachypodium Initiative"/>
        </authorList>
    </citation>
    <scope>NUCLEOTIDE SEQUENCE [LARGE SCALE GENOMIC DNA]</scope>
    <source>
        <strain evidence="23 24">Bd21</strain>
    </source>
</reference>
<evidence type="ECO:0000256" key="7">
    <source>
        <dbReference type="ARBA" id="ARBA00022679"/>
    </source>
</evidence>
<keyword evidence="15" id="KW-0472">Membrane</keyword>
<dbReference type="SMART" id="SM00220">
    <property type="entry name" value="S_TKc"/>
    <property type="match status" value="1"/>
</dbReference>
<dbReference type="InterPro" id="IPR032675">
    <property type="entry name" value="LRR_dom_sf"/>
</dbReference>
<dbReference type="EC" id="2.7.11.1" evidence="3"/>
<proteinExistence type="predicted"/>
<dbReference type="PROSITE" id="PS51450">
    <property type="entry name" value="LRR"/>
    <property type="match status" value="1"/>
</dbReference>
<dbReference type="InterPro" id="IPR051824">
    <property type="entry name" value="LRR_Rcpt-Like_S/T_Kinase"/>
</dbReference>
<evidence type="ECO:0000256" key="9">
    <source>
        <dbReference type="ARBA" id="ARBA00022729"/>
    </source>
</evidence>
<dbReference type="Gramene" id="PNT64423">
    <property type="protein sequence ID" value="PNT64423"/>
    <property type="gene ID" value="BRADI_4g28367v3"/>
</dbReference>
<evidence type="ECO:0000256" key="6">
    <source>
        <dbReference type="ARBA" id="ARBA00022614"/>
    </source>
</evidence>
<dbReference type="SUPFAM" id="SSF56112">
    <property type="entry name" value="Protein kinase-like (PK-like)"/>
    <property type="match status" value="1"/>
</dbReference>
<dbReference type="InterPro" id="IPR001611">
    <property type="entry name" value="Leu-rich_rpt"/>
</dbReference>
<keyword evidence="7" id="KW-0808">Transferase</keyword>
<dbReference type="InterPro" id="IPR008271">
    <property type="entry name" value="Ser/Thr_kinase_AS"/>
</dbReference>
<dbReference type="PROSITE" id="PS00107">
    <property type="entry name" value="PROTEIN_KINASE_ATP"/>
    <property type="match status" value="1"/>
</dbReference>
<evidence type="ECO:0000256" key="21">
    <source>
        <dbReference type="SAM" id="SignalP"/>
    </source>
</evidence>
<gene>
    <name evidence="24" type="primary">LOC100842785</name>
    <name evidence="23" type="ORF">BRADI_4g28367v3</name>
</gene>
<evidence type="ECO:0000256" key="5">
    <source>
        <dbReference type="ARBA" id="ARBA00022553"/>
    </source>
</evidence>
<dbReference type="Proteomes" id="UP000008810">
    <property type="component" value="Chromosome 4"/>
</dbReference>
<keyword evidence="16" id="KW-0675">Receptor</keyword>
<evidence type="ECO:0000313" key="23">
    <source>
        <dbReference type="EMBL" id="PNT64423.1"/>
    </source>
</evidence>
<keyword evidence="13 20" id="KW-0067">ATP-binding</keyword>
<dbReference type="PROSITE" id="PS50011">
    <property type="entry name" value="PROTEIN_KINASE_DOM"/>
    <property type="match status" value="1"/>
</dbReference>
<dbReference type="EnsemblPlants" id="PNT64423">
    <property type="protein sequence ID" value="PNT64423"/>
    <property type="gene ID" value="BRADI_4g28367v3"/>
</dbReference>
<evidence type="ECO:0000256" key="14">
    <source>
        <dbReference type="ARBA" id="ARBA00022989"/>
    </source>
</evidence>
<dbReference type="Gene3D" id="3.30.200.20">
    <property type="entry name" value="Phosphorylase Kinase, domain 1"/>
    <property type="match status" value="1"/>
</dbReference>
<evidence type="ECO:0000256" key="19">
    <source>
        <dbReference type="ARBA" id="ARBA00048679"/>
    </source>
</evidence>
<dbReference type="Pfam" id="PF07714">
    <property type="entry name" value="PK_Tyr_Ser-Thr"/>
    <property type="match status" value="1"/>
</dbReference>
<evidence type="ECO:0000256" key="4">
    <source>
        <dbReference type="ARBA" id="ARBA00022527"/>
    </source>
</evidence>
<dbReference type="InterPro" id="IPR017441">
    <property type="entry name" value="Protein_kinase_ATP_BS"/>
</dbReference>
<dbReference type="FunFam" id="2.60.120.430:FF:000004">
    <property type="entry name" value="Putative leucine-rich repeat receptor-like serine/threonine-protein kinase"/>
    <property type="match status" value="1"/>
</dbReference>
<keyword evidence="12" id="KW-0418">Kinase</keyword>
<evidence type="ECO:0000256" key="20">
    <source>
        <dbReference type="PROSITE-ProRule" id="PRU10141"/>
    </source>
</evidence>
<evidence type="ECO:0000313" key="25">
    <source>
        <dbReference type="Proteomes" id="UP000008810"/>
    </source>
</evidence>
<dbReference type="PANTHER" id="PTHR48006">
    <property type="entry name" value="LEUCINE-RICH REPEAT-CONTAINING PROTEIN DDB_G0281931-RELATED"/>
    <property type="match status" value="1"/>
</dbReference>
<name>A0A2K2CQZ6_BRADI</name>
<evidence type="ECO:0000256" key="10">
    <source>
        <dbReference type="ARBA" id="ARBA00022737"/>
    </source>
</evidence>
<feature type="domain" description="Protein kinase" evidence="22">
    <location>
        <begin position="498"/>
        <end position="676"/>
    </location>
</feature>
<dbReference type="PROSITE" id="PS00108">
    <property type="entry name" value="PROTEIN_KINASE_ST"/>
    <property type="match status" value="1"/>
</dbReference>
<evidence type="ECO:0000256" key="11">
    <source>
        <dbReference type="ARBA" id="ARBA00022741"/>
    </source>
</evidence>
<dbReference type="Pfam" id="PF11721">
    <property type="entry name" value="Malectin"/>
    <property type="match status" value="1"/>
</dbReference>
<evidence type="ECO:0000259" key="22">
    <source>
        <dbReference type="PROSITE" id="PS50011"/>
    </source>
</evidence>
<dbReference type="GO" id="GO:0005886">
    <property type="term" value="C:plasma membrane"/>
    <property type="evidence" value="ECO:0007669"/>
    <property type="project" value="UniProtKB-SubCell"/>
</dbReference>
<evidence type="ECO:0000256" key="17">
    <source>
        <dbReference type="ARBA" id="ARBA00023180"/>
    </source>
</evidence>
<dbReference type="PANTHER" id="PTHR48006:SF68">
    <property type="entry name" value="PROTEIN KINASE DOMAIN-CONTAINING PROTEIN"/>
    <property type="match status" value="1"/>
</dbReference>
<dbReference type="InterPro" id="IPR001245">
    <property type="entry name" value="Ser-Thr/Tyr_kinase_cat_dom"/>
</dbReference>
<feature type="binding site" evidence="20">
    <location>
        <position position="526"/>
    </location>
    <ligand>
        <name>ATP</name>
        <dbReference type="ChEBI" id="CHEBI:30616"/>
    </ligand>
</feature>
<evidence type="ECO:0000256" key="15">
    <source>
        <dbReference type="ARBA" id="ARBA00023136"/>
    </source>
</evidence>
<dbReference type="Gene3D" id="2.60.120.430">
    <property type="entry name" value="Galactose-binding lectin"/>
    <property type="match status" value="1"/>
</dbReference>
<dbReference type="GO" id="GO:0004674">
    <property type="term" value="F:protein serine/threonine kinase activity"/>
    <property type="evidence" value="ECO:0007669"/>
    <property type="project" value="UniProtKB-KW"/>
</dbReference>
<organism evidence="23">
    <name type="scientific">Brachypodium distachyon</name>
    <name type="common">Purple false brome</name>
    <name type="synonym">Trachynia distachya</name>
    <dbReference type="NCBI Taxonomy" id="15368"/>
    <lineage>
        <taxon>Eukaryota</taxon>
        <taxon>Viridiplantae</taxon>
        <taxon>Streptophyta</taxon>
        <taxon>Embryophyta</taxon>
        <taxon>Tracheophyta</taxon>
        <taxon>Spermatophyta</taxon>
        <taxon>Magnoliopsida</taxon>
        <taxon>Liliopsida</taxon>
        <taxon>Poales</taxon>
        <taxon>Poaceae</taxon>
        <taxon>BOP clade</taxon>
        <taxon>Pooideae</taxon>
        <taxon>Stipodae</taxon>
        <taxon>Brachypodieae</taxon>
        <taxon>Brachypodium</taxon>
    </lineage>
</organism>
<keyword evidence="14" id="KW-1133">Transmembrane helix</keyword>
<dbReference type="FunFam" id="1.10.510.10:FF:001023">
    <property type="entry name" value="Os07g0541700 protein"/>
    <property type="match status" value="1"/>
</dbReference>
<dbReference type="Pfam" id="PF13855">
    <property type="entry name" value="LRR_8"/>
    <property type="match status" value="1"/>
</dbReference>
<keyword evidence="6" id="KW-0433">Leucine-rich repeat</keyword>
<evidence type="ECO:0000256" key="8">
    <source>
        <dbReference type="ARBA" id="ARBA00022692"/>
    </source>
</evidence>
<dbReference type="Gene3D" id="3.80.10.10">
    <property type="entry name" value="Ribonuclease Inhibitor"/>
    <property type="match status" value="1"/>
</dbReference>
<evidence type="ECO:0000256" key="1">
    <source>
        <dbReference type="ARBA" id="ARBA00004162"/>
    </source>
</evidence>
<dbReference type="AlphaFoldDB" id="A0A2K2CQZ6"/>
<keyword evidence="17" id="KW-0325">Glycoprotein</keyword>
<comment type="catalytic activity">
    <reaction evidence="18">
        <text>L-threonyl-[protein] + ATP = O-phospho-L-threonyl-[protein] + ADP + H(+)</text>
        <dbReference type="Rhea" id="RHEA:46608"/>
        <dbReference type="Rhea" id="RHEA-COMP:11060"/>
        <dbReference type="Rhea" id="RHEA-COMP:11605"/>
        <dbReference type="ChEBI" id="CHEBI:15378"/>
        <dbReference type="ChEBI" id="CHEBI:30013"/>
        <dbReference type="ChEBI" id="CHEBI:30616"/>
        <dbReference type="ChEBI" id="CHEBI:61977"/>
        <dbReference type="ChEBI" id="CHEBI:456216"/>
        <dbReference type="EC" id="2.7.11.1"/>
    </reaction>
</comment>
<dbReference type="Gene3D" id="1.10.510.10">
    <property type="entry name" value="Transferase(Phosphotransferase) domain 1"/>
    <property type="match status" value="1"/>
</dbReference>
<dbReference type="FunFam" id="3.80.10.10:FF:000041">
    <property type="entry name" value="LRR receptor-like serine/threonine-protein kinase ERECTA"/>
    <property type="match status" value="1"/>
</dbReference>
<evidence type="ECO:0000256" key="13">
    <source>
        <dbReference type="ARBA" id="ARBA00022840"/>
    </source>
</evidence>
<protein>
    <recommendedName>
        <fullName evidence="3">non-specific serine/threonine protein kinase</fullName>
        <ecNumber evidence="3">2.7.11.1</ecNumber>
    </recommendedName>
</protein>
<dbReference type="InterPro" id="IPR021720">
    <property type="entry name" value="Malectin_dom"/>
</dbReference>
<evidence type="ECO:0000256" key="18">
    <source>
        <dbReference type="ARBA" id="ARBA00047899"/>
    </source>
</evidence>
<dbReference type="OrthoDB" id="1893746at2759"/>